<dbReference type="GO" id="GO:0005576">
    <property type="term" value="C:extracellular region"/>
    <property type="evidence" value="ECO:0007669"/>
    <property type="project" value="UniProtKB-SubCell"/>
</dbReference>
<dbReference type="GO" id="GO:0051381">
    <property type="term" value="F:histamine binding"/>
    <property type="evidence" value="ECO:0007669"/>
    <property type="project" value="InterPro"/>
</dbReference>
<evidence type="ECO:0000256" key="2">
    <source>
        <dbReference type="ARBA" id="ARBA00022429"/>
    </source>
</evidence>
<evidence type="ECO:0000256" key="1">
    <source>
        <dbReference type="ARBA" id="ARBA00004613"/>
    </source>
</evidence>
<evidence type="ECO:0000256" key="10">
    <source>
        <dbReference type="ARBA" id="ARBA00025761"/>
    </source>
</evidence>
<protein>
    <submittedName>
        <fullName evidence="11">Nitrophorin domain-containing protein</fullName>
    </submittedName>
</protein>
<dbReference type="InterPro" id="IPR012674">
    <property type="entry name" value="Calycin"/>
</dbReference>
<evidence type="ECO:0000313" key="12">
    <source>
        <dbReference type="Proteomes" id="UP000015103"/>
    </source>
</evidence>
<dbReference type="AlphaFoldDB" id="T1H7S8"/>
<dbReference type="InterPro" id="IPR023613">
    <property type="entry name" value="Nitrophorin"/>
</dbReference>
<comment type="similarity">
    <text evidence="10">Belongs to the calycin superfamily. Nitrophorin family.</text>
</comment>
<keyword evidence="9" id="KW-1015">Disulfide bond</keyword>
<keyword evidence="12" id="KW-1185">Reference proteome</keyword>
<evidence type="ECO:0000256" key="7">
    <source>
        <dbReference type="ARBA" id="ARBA00022858"/>
    </source>
</evidence>
<organism evidence="11 12">
    <name type="scientific">Rhodnius prolixus</name>
    <name type="common">Triatomid bug</name>
    <dbReference type="NCBI Taxonomy" id="13249"/>
    <lineage>
        <taxon>Eukaryota</taxon>
        <taxon>Metazoa</taxon>
        <taxon>Ecdysozoa</taxon>
        <taxon>Arthropoda</taxon>
        <taxon>Hexapoda</taxon>
        <taxon>Insecta</taxon>
        <taxon>Pterygota</taxon>
        <taxon>Neoptera</taxon>
        <taxon>Paraneoptera</taxon>
        <taxon>Hemiptera</taxon>
        <taxon>Heteroptera</taxon>
        <taxon>Panheteroptera</taxon>
        <taxon>Cimicomorpha</taxon>
        <taxon>Reduviidae</taxon>
        <taxon>Triatominae</taxon>
        <taxon>Rhodnius</taxon>
    </lineage>
</organism>
<dbReference type="VEuPathDB" id="VectorBase:RPRC000058"/>
<keyword evidence="3" id="KW-0964">Secreted</keyword>
<keyword evidence="2" id="KW-0840">Vasodilator</keyword>
<keyword evidence="4" id="KW-0349">Heme</keyword>
<dbReference type="SUPFAM" id="SSF50814">
    <property type="entry name" value="Lipocalins"/>
    <property type="match status" value="1"/>
</dbReference>
<evidence type="ECO:0000256" key="6">
    <source>
        <dbReference type="ARBA" id="ARBA00022729"/>
    </source>
</evidence>
<proteinExistence type="inferred from homology"/>
<dbReference type="EMBL" id="ACPB03028810">
    <property type="status" value="NOT_ANNOTATED_CDS"/>
    <property type="molecule type" value="Genomic_DNA"/>
</dbReference>
<keyword evidence="8" id="KW-0408">Iron</keyword>
<dbReference type="Pfam" id="PF02087">
    <property type="entry name" value="Nitrophorin"/>
    <property type="match status" value="1"/>
</dbReference>
<dbReference type="GO" id="GO:0070026">
    <property type="term" value="F:nitric oxide binding"/>
    <property type="evidence" value="ECO:0007669"/>
    <property type="project" value="InterPro"/>
</dbReference>
<evidence type="ECO:0000313" key="11">
    <source>
        <dbReference type="EnsemblMetazoa" id="RPRC000058-PA"/>
    </source>
</evidence>
<dbReference type="HOGENOM" id="CLU_117833_0_0_1"/>
<name>T1H7S8_RHOPR</name>
<keyword evidence="6" id="KW-0732">Signal</keyword>
<dbReference type="Gene3D" id="2.40.128.20">
    <property type="match status" value="1"/>
</dbReference>
<evidence type="ECO:0000256" key="9">
    <source>
        <dbReference type="ARBA" id="ARBA00023157"/>
    </source>
</evidence>
<evidence type="ECO:0000256" key="8">
    <source>
        <dbReference type="ARBA" id="ARBA00023004"/>
    </source>
</evidence>
<dbReference type="PRINTS" id="PR00788">
    <property type="entry name" value="NITROPHORIN"/>
</dbReference>
<dbReference type="GO" id="GO:0046872">
    <property type="term" value="F:metal ion binding"/>
    <property type="evidence" value="ECO:0007669"/>
    <property type="project" value="UniProtKB-KW"/>
</dbReference>
<evidence type="ECO:0000256" key="3">
    <source>
        <dbReference type="ARBA" id="ARBA00022525"/>
    </source>
</evidence>
<comment type="subcellular location">
    <subcellularLocation>
        <location evidence="1">Secreted</location>
    </subcellularLocation>
</comment>
<keyword evidence="7" id="KW-0838">Vasoactive</keyword>
<sequence>MLVYTALILAVGTLYLSAAEGGTQCKQVSAKTDFDKKQYFNEVWYVTHYKDENPGQYSGKYCSIFAAQMSDKSINEAVCHYKPDDKSTIYDVSRVTEESGKYTAYYKKVDEKGNEIKGMDINNNKYTVTVMEADRSSALIHICLQRGDENLGDLYAILNRQKDVDASDVIKNTLSKTGLTLSEFSSTKGIGCEYNEGTLISLLEK</sequence>
<dbReference type="InParanoid" id="T1H7S8"/>
<dbReference type="Proteomes" id="UP000015103">
    <property type="component" value="Unassembled WGS sequence"/>
</dbReference>
<reference evidence="11" key="1">
    <citation type="submission" date="2015-05" db="UniProtKB">
        <authorList>
            <consortium name="EnsemblMetazoa"/>
        </authorList>
    </citation>
    <scope>IDENTIFICATION</scope>
</reference>
<dbReference type="InterPro" id="IPR002351">
    <property type="entry name" value="Nitrophorin_domain"/>
</dbReference>
<keyword evidence="5" id="KW-0479">Metal-binding</keyword>
<dbReference type="EnsemblMetazoa" id="RPRC000058-RA">
    <property type="protein sequence ID" value="RPRC000058-PA"/>
    <property type="gene ID" value="RPRC000058"/>
</dbReference>
<dbReference type="GO" id="GO:0042311">
    <property type="term" value="P:vasodilation"/>
    <property type="evidence" value="ECO:0007669"/>
    <property type="project" value="UniProtKB-KW"/>
</dbReference>
<accession>T1H7S8</accession>
<evidence type="ECO:0000256" key="4">
    <source>
        <dbReference type="ARBA" id="ARBA00022617"/>
    </source>
</evidence>
<evidence type="ECO:0000256" key="5">
    <source>
        <dbReference type="ARBA" id="ARBA00022723"/>
    </source>
</evidence>